<dbReference type="InterPro" id="IPR011051">
    <property type="entry name" value="RmlC_Cupin_sf"/>
</dbReference>
<accession>A0A1M4SSR8</accession>
<keyword evidence="2" id="KW-1185">Reference proteome</keyword>
<name>A0A1M4SSR8_9FLAO</name>
<dbReference type="Gene3D" id="2.60.120.10">
    <property type="entry name" value="Jelly Rolls"/>
    <property type="match status" value="1"/>
</dbReference>
<protein>
    <recommendedName>
        <fullName evidence="3">Cupin</fullName>
    </recommendedName>
</protein>
<dbReference type="EMBL" id="FQUX01000001">
    <property type="protein sequence ID" value="SHE35047.1"/>
    <property type="molecule type" value="Genomic_DNA"/>
</dbReference>
<dbReference type="AlphaFoldDB" id="A0A1M4SSR8"/>
<evidence type="ECO:0008006" key="3">
    <source>
        <dbReference type="Google" id="ProtNLM"/>
    </source>
</evidence>
<gene>
    <name evidence="1" type="ORF">SAMN03080594_10110</name>
</gene>
<proteinExistence type="predicted"/>
<dbReference type="InterPro" id="IPR014710">
    <property type="entry name" value="RmlC-like_jellyroll"/>
</dbReference>
<reference evidence="2" key="1">
    <citation type="submission" date="2016-11" db="EMBL/GenBank/DDBJ databases">
        <authorList>
            <person name="Varghese N."/>
            <person name="Submissions S."/>
        </authorList>
    </citation>
    <scope>NUCLEOTIDE SEQUENCE [LARGE SCALE GENOMIC DNA]</scope>
    <source>
        <strain evidence="2">DSM 17539</strain>
    </source>
</reference>
<dbReference type="Proteomes" id="UP000184406">
    <property type="component" value="Unassembled WGS sequence"/>
</dbReference>
<evidence type="ECO:0000313" key="1">
    <source>
        <dbReference type="EMBL" id="SHE35047.1"/>
    </source>
</evidence>
<evidence type="ECO:0000313" key="2">
    <source>
        <dbReference type="Proteomes" id="UP000184406"/>
    </source>
</evidence>
<dbReference type="RefSeq" id="WP_245802480.1">
    <property type="nucleotide sequence ID" value="NZ_FQUX01000001.1"/>
</dbReference>
<dbReference type="SUPFAM" id="SSF51182">
    <property type="entry name" value="RmlC-like cupins"/>
    <property type="match status" value="1"/>
</dbReference>
<organism evidence="1 2">
    <name type="scientific">Arenibacter palladensis</name>
    <dbReference type="NCBI Taxonomy" id="237373"/>
    <lineage>
        <taxon>Bacteria</taxon>
        <taxon>Pseudomonadati</taxon>
        <taxon>Bacteroidota</taxon>
        <taxon>Flavobacteriia</taxon>
        <taxon>Flavobacteriales</taxon>
        <taxon>Flavobacteriaceae</taxon>
        <taxon>Arenibacter</taxon>
    </lineage>
</organism>
<sequence length="139" mass="15970">MIKEFKTKEKGYHPFIIEDGWQLAKLNYTEEQHINNISHLDVHLETDEVFVAIAGKAVLIAAEIVNNEPQFELEPMRINQIYNIPKGVWHNIAMEEGSEVLIAEKSNTHIADFEHLALSDSKRKELEILVKGKLELLII</sequence>